<dbReference type="AlphaFoldDB" id="A0A9D4LTV2"/>
<evidence type="ECO:0000256" key="4">
    <source>
        <dbReference type="ARBA" id="ARBA00022824"/>
    </source>
</evidence>
<name>A0A9D4LTV2_DREPO</name>
<dbReference type="PANTHER" id="PTHR13024:SF0">
    <property type="entry name" value="MICROSOMAL TRIACYLGLYCEROL TRANSFER PROTEIN"/>
    <property type="match status" value="1"/>
</dbReference>
<evidence type="ECO:0000313" key="9">
    <source>
        <dbReference type="Proteomes" id="UP000828390"/>
    </source>
</evidence>
<dbReference type="EMBL" id="JAIWYP010000002">
    <property type="protein sequence ID" value="KAH3863679.1"/>
    <property type="molecule type" value="Genomic_DNA"/>
</dbReference>
<evidence type="ECO:0000259" key="7">
    <source>
        <dbReference type="PROSITE" id="PS51211"/>
    </source>
</evidence>
<comment type="caution">
    <text evidence="8">The sequence shown here is derived from an EMBL/GenBank/DDBJ whole genome shotgun (WGS) entry which is preliminary data.</text>
</comment>
<keyword evidence="6" id="KW-0472">Membrane</keyword>
<evidence type="ECO:0000256" key="3">
    <source>
        <dbReference type="ARBA" id="ARBA00022729"/>
    </source>
</evidence>
<dbReference type="InterPro" id="IPR011030">
    <property type="entry name" value="Lipovitellin_superhlx_dom"/>
</dbReference>
<keyword evidence="6" id="KW-1133">Transmembrane helix</keyword>
<dbReference type="Gene3D" id="1.25.10.20">
    <property type="entry name" value="Vitellinogen, superhelical"/>
    <property type="match status" value="1"/>
</dbReference>
<sequence length="886" mass="98175">MEGKYRYIIYIYFILAILALQAKSVHYEFGKTYKYTYETTVLFNEDSAKKESRAQQDVGLRMRMEFEFTPLFEGDGSQLVRLQVSQAALTSLHRGGMEGQLLDMGKFPLYFEYTDGEVGSVWSIEGDSVFCTNIKKGIVSMFQVQMQAGERTELDVSGECKMVYKISGPTIIKQKLDCENLEIAGQHSNENEVFGIKSVSSSTLTYQLENNVVHSVMGSDRHVASLNVKATLNSMVLATQKLTLLSTEPMSAGDKLPVSDMEAAANIIKQGSNYPVLDMLLPSTPETQQCTPNTCRKPKDILKEVKDSLESSKVGKVEAAHAFLKLLKAFRTSGKDAIAETLTCPDSAYVVNQLLDVGVATQTPGAQRAMMELLNFEEQKNLVYPLRYLLGAAYTTHPGDYLIRDLMTILKDKAPNPSVKGGVALALGAVIYSYCRNPQQCQDKIVSDYQELILSKYKQCPTEDCRLLYLRSMGNSGLPQFMGTIFEAVQEKNSSPMQGFTSVQALRRIPEKFLGDKEKQALLKIFHQTDRTYDSSVRASAAELLLGYNSSVATVINIFLSAVKDQKQHELSTFILGKVVDMAKYNSKLRTTLQDVLKDSVLNNYNLWAQRGKSSAFSSLLAETSDANATYGLYMESARSGVMKKSAMDVSLVTQDAVQKLLSFGIYASGLESLLGQEMDPMDADQEATAGLGLKILDVLLPPVEFFRGSSGLMSAVWNAPSDPVSALQVSFLLQDHNERFHLANGLVVELEVLGVVSIDLTGMVSISLWNRNSESLIRNSGAMVIEGTMSLTSEIGKAGAVFTAEGQSYIDFETDVDFYNTPFKMCMQMKRPKTAFRHTLNKYEKATKFDKSYKSKVVRVSHIDGLSYFLSQKNSEECKALLANK</sequence>
<comment type="caution">
    <text evidence="5">Lacks conserved residue(s) required for the propagation of feature annotation.</text>
</comment>
<keyword evidence="2" id="KW-0813">Transport</keyword>
<keyword evidence="3" id="KW-0732">Signal</keyword>
<dbReference type="SMART" id="SM00638">
    <property type="entry name" value="LPD_N"/>
    <property type="match status" value="1"/>
</dbReference>
<dbReference type="InterPro" id="IPR039988">
    <property type="entry name" value="MTTP"/>
</dbReference>
<dbReference type="GO" id="GO:0008289">
    <property type="term" value="F:lipid binding"/>
    <property type="evidence" value="ECO:0007669"/>
    <property type="project" value="InterPro"/>
</dbReference>
<keyword evidence="6" id="KW-0812">Transmembrane</keyword>
<dbReference type="InterPro" id="IPR045811">
    <property type="entry name" value="MTP_lip-bd"/>
</dbReference>
<feature type="transmembrane region" description="Helical" evidence="6">
    <location>
        <begin position="7"/>
        <end position="25"/>
    </location>
</feature>
<keyword evidence="9" id="KW-1185">Reference proteome</keyword>
<evidence type="ECO:0000256" key="6">
    <source>
        <dbReference type="SAM" id="Phobius"/>
    </source>
</evidence>
<dbReference type="SUPFAM" id="SSF56968">
    <property type="entry name" value="Lipovitellin-phosvitin complex, beta-sheet shell regions"/>
    <property type="match status" value="1"/>
</dbReference>
<comment type="subcellular location">
    <subcellularLocation>
        <location evidence="1">Endoplasmic reticulum</location>
    </subcellularLocation>
</comment>
<keyword evidence="4" id="KW-0256">Endoplasmic reticulum</keyword>
<gene>
    <name evidence="8" type="ORF">DPMN_026668</name>
</gene>
<dbReference type="Proteomes" id="UP000828390">
    <property type="component" value="Unassembled WGS sequence"/>
</dbReference>
<dbReference type="Pfam" id="PF01347">
    <property type="entry name" value="Vitellogenin_N"/>
    <property type="match status" value="1"/>
</dbReference>
<reference evidence="8" key="2">
    <citation type="submission" date="2020-11" db="EMBL/GenBank/DDBJ databases">
        <authorList>
            <person name="McCartney M.A."/>
            <person name="Auch B."/>
            <person name="Kono T."/>
            <person name="Mallez S."/>
            <person name="Becker A."/>
            <person name="Gohl D.M."/>
            <person name="Silverstein K.A.T."/>
            <person name="Koren S."/>
            <person name="Bechman K.B."/>
            <person name="Herman A."/>
            <person name="Abrahante J.E."/>
            <person name="Garbe J."/>
        </authorList>
    </citation>
    <scope>NUCLEOTIDE SEQUENCE</scope>
    <source>
        <strain evidence="8">Duluth1</strain>
        <tissue evidence="8">Whole animal</tissue>
    </source>
</reference>
<accession>A0A9D4LTV2</accession>
<organism evidence="8 9">
    <name type="scientific">Dreissena polymorpha</name>
    <name type="common">Zebra mussel</name>
    <name type="synonym">Mytilus polymorpha</name>
    <dbReference type="NCBI Taxonomy" id="45954"/>
    <lineage>
        <taxon>Eukaryota</taxon>
        <taxon>Metazoa</taxon>
        <taxon>Spiralia</taxon>
        <taxon>Lophotrochozoa</taxon>
        <taxon>Mollusca</taxon>
        <taxon>Bivalvia</taxon>
        <taxon>Autobranchia</taxon>
        <taxon>Heteroconchia</taxon>
        <taxon>Euheterodonta</taxon>
        <taxon>Imparidentia</taxon>
        <taxon>Neoheterodontei</taxon>
        <taxon>Myida</taxon>
        <taxon>Dreissenoidea</taxon>
        <taxon>Dreissenidae</taxon>
        <taxon>Dreissena</taxon>
    </lineage>
</organism>
<dbReference type="GO" id="GO:0042157">
    <property type="term" value="P:lipoprotein metabolic process"/>
    <property type="evidence" value="ECO:0007669"/>
    <property type="project" value="TreeGrafter"/>
</dbReference>
<reference evidence="8" key="1">
    <citation type="journal article" date="2019" name="bioRxiv">
        <title>The Genome of the Zebra Mussel, Dreissena polymorpha: A Resource for Invasive Species Research.</title>
        <authorList>
            <person name="McCartney M.A."/>
            <person name="Auch B."/>
            <person name="Kono T."/>
            <person name="Mallez S."/>
            <person name="Zhang Y."/>
            <person name="Obille A."/>
            <person name="Becker A."/>
            <person name="Abrahante J.E."/>
            <person name="Garbe J."/>
            <person name="Badalamenti J.P."/>
            <person name="Herman A."/>
            <person name="Mangelson H."/>
            <person name="Liachko I."/>
            <person name="Sullivan S."/>
            <person name="Sone E.D."/>
            <person name="Koren S."/>
            <person name="Silverstein K.A.T."/>
            <person name="Beckman K.B."/>
            <person name="Gohl D.M."/>
        </authorList>
    </citation>
    <scope>NUCLEOTIDE SEQUENCE</scope>
    <source>
        <strain evidence="8">Duluth1</strain>
        <tissue evidence="8">Whole animal</tissue>
    </source>
</reference>
<dbReference type="GO" id="GO:0005548">
    <property type="term" value="F:phospholipid transporter activity"/>
    <property type="evidence" value="ECO:0007669"/>
    <property type="project" value="InterPro"/>
</dbReference>
<dbReference type="InterPro" id="IPR001747">
    <property type="entry name" value="Vitellogenin_N"/>
</dbReference>
<dbReference type="OrthoDB" id="5865932at2759"/>
<protein>
    <recommendedName>
        <fullName evidence="7">Vitellogenin domain-containing protein</fullName>
    </recommendedName>
</protein>
<dbReference type="GO" id="GO:0005783">
    <property type="term" value="C:endoplasmic reticulum"/>
    <property type="evidence" value="ECO:0007669"/>
    <property type="project" value="UniProtKB-SubCell"/>
</dbReference>
<evidence type="ECO:0000313" key="8">
    <source>
        <dbReference type="EMBL" id="KAH3863679.1"/>
    </source>
</evidence>
<feature type="domain" description="Vitellogenin" evidence="7">
    <location>
        <begin position="27"/>
        <end position="647"/>
    </location>
</feature>
<dbReference type="GO" id="GO:0005794">
    <property type="term" value="C:Golgi apparatus"/>
    <property type="evidence" value="ECO:0007669"/>
    <property type="project" value="TreeGrafter"/>
</dbReference>
<dbReference type="GO" id="GO:0016323">
    <property type="term" value="C:basolateral plasma membrane"/>
    <property type="evidence" value="ECO:0007669"/>
    <property type="project" value="TreeGrafter"/>
</dbReference>
<evidence type="ECO:0000256" key="1">
    <source>
        <dbReference type="ARBA" id="ARBA00004240"/>
    </source>
</evidence>
<dbReference type="Gene3D" id="2.30.230.10">
    <property type="entry name" value="Lipovitellin, beta-sheet shell regions, chain A"/>
    <property type="match status" value="1"/>
</dbReference>
<dbReference type="SUPFAM" id="SSF48431">
    <property type="entry name" value="Lipovitellin-phosvitin complex, superhelical domain"/>
    <property type="match status" value="1"/>
</dbReference>
<dbReference type="PROSITE" id="PS51211">
    <property type="entry name" value="VITELLOGENIN"/>
    <property type="match status" value="1"/>
</dbReference>
<dbReference type="PANTHER" id="PTHR13024">
    <property type="entry name" value="MICROSOMAL TRIGLYCERIDE TRANSFER PROTEIN, LARGE SUBUNIT"/>
    <property type="match status" value="1"/>
</dbReference>
<dbReference type="InterPro" id="IPR015819">
    <property type="entry name" value="Lipid_transp_b-sht_shell"/>
</dbReference>
<evidence type="ECO:0000256" key="2">
    <source>
        <dbReference type="ARBA" id="ARBA00022448"/>
    </source>
</evidence>
<dbReference type="Pfam" id="PF19444">
    <property type="entry name" value="MTP_lip_bd"/>
    <property type="match status" value="1"/>
</dbReference>
<evidence type="ECO:0000256" key="5">
    <source>
        <dbReference type="PROSITE-ProRule" id="PRU00557"/>
    </source>
</evidence>
<dbReference type="InterPro" id="IPR015816">
    <property type="entry name" value="Vitellinogen_b-sht_N"/>
</dbReference>
<proteinExistence type="predicted"/>